<accession>A0ABQ8VFC7</accession>
<dbReference type="PANTHER" id="PTHR45861:SF1">
    <property type="entry name" value="DNA POLYMERASE ALPHA CATALYTIC SUBUNIT"/>
    <property type="match status" value="1"/>
</dbReference>
<dbReference type="Gene3D" id="3.90.1600.10">
    <property type="entry name" value="Palm domain of DNA polymerase"/>
    <property type="match status" value="1"/>
</dbReference>
<evidence type="ECO:0000313" key="7">
    <source>
        <dbReference type="Proteomes" id="UP001150217"/>
    </source>
</evidence>
<gene>
    <name evidence="6" type="ORF">C8R41DRAFT_920113</name>
</gene>
<dbReference type="InterPro" id="IPR043502">
    <property type="entry name" value="DNA/RNA_pol_sf"/>
</dbReference>
<evidence type="ECO:0000256" key="4">
    <source>
        <dbReference type="ARBA" id="ARBA00022932"/>
    </source>
</evidence>
<dbReference type="Proteomes" id="UP001150217">
    <property type="component" value="Unassembled WGS sequence"/>
</dbReference>
<evidence type="ECO:0000256" key="3">
    <source>
        <dbReference type="ARBA" id="ARBA00022695"/>
    </source>
</evidence>
<keyword evidence="7" id="KW-1185">Reference proteome</keyword>
<proteinExistence type="predicted"/>
<dbReference type="PANTHER" id="PTHR45861">
    <property type="entry name" value="DNA POLYMERASE ALPHA CATALYTIC SUBUNIT"/>
    <property type="match status" value="1"/>
</dbReference>
<dbReference type="InterPro" id="IPR006134">
    <property type="entry name" value="DNA-dir_DNA_pol_B_multi_dom"/>
</dbReference>
<name>A0ABQ8VFC7_9AGAR</name>
<keyword evidence="4" id="KW-0239">DNA-directed DNA polymerase</keyword>
<keyword evidence="3" id="KW-0548">Nucleotidyltransferase</keyword>
<protein>
    <recommendedName>
        <fullName evidence="1">DNA-directed DNA polymerase</fullName>
        <ecNumber evidence="1">2.7.7.7</ecNumber>
    </recommendedName>
</protein>
<dbReference type="EMBL" id="JANVFT010000039">
    <property type="protein sequence ID" value="KAJ4492344.1"/>
    <property type="molecule type" value="Genomic_DNA"/>
</dbReference>
<dbReference type="InterPro" id="IPR023211">
    <property type="entry name" value="DNA_pol_palm_dom_sf"/>
</dbReference>
<dbReference type="SUPFAM" id="SSF56672">
    <property type="entry name" value="DNA/RNA polymerases"/>
    <property type="match status" value="1"/>
</dbReference>
<dbReference type="Gene3D" id="1.10.132.60">
    <property type="entry name" value="DNA polymerase family B, C-terminal domain"/>
    <property type="match status" value="1"/>
</dbReference>
<organism evidence="6 7">
    <name type="scientific">Lentinula lateritia</name>
    <dbReference type="NCBI Taxonomy" id="40482"/>
    <lineage>
        <taxon>Eukaryota</taxon>
        <taxon>Fungi</taxon>
        <taxon>Dikarya</taxon>
        <taxon>Basidiomycota</taxon>
        <taxon>Agaricomycotina</taxon>
        <taxon>Agaricomycetes</taxon>
        <taxon>Agaricomycetidae</taxon>
        <taxon>Agaricales</taxon>
        <taxon>Marasmiineae</taxon>
        <taxon>Omphalotaceae</taxon>
        <taxon>Lentinula</taxon>
    </lineage>
</organism>
<feature type="domain" description="DNA-directed DNA polymerase family B multifunctional" evidence="5">
    <location>
        <begin position="2"/>
        <end position="169"/>
    </location>
</feature>
<evidence type="ECO:0000256" key="1">
    <source>
        <dbReference type="ARBA" id="ARBA00012417"/>
    </source>
</evidence>
<keyword evidence="2" id="KW-0808">Transferase</keyword>
<dbReference type="EC" id="2.7.7.7" evidence="1"/>
<reference evidence="6" key="1">
    <citation type="submission" date="2022-08" db="EMBL/GenBank/DDBJ databases">
        <title>A Global Phylogenomic Analysis of the Shiitake Genus Lentinula.</title>
        <authorList>
            <consortium name="DOE Joint Genome Institute"/>
            <person name="Sierra-Patev S."/>
            <person name="Min B."/>
            <person name="Naranjo-Ortiz M."/>
            <person name="Looney B."/>
            <person name="Konkel Z."/>
            <person name="Slot J.C."/>
            <person name="Sakamoto Y."/>
            <person name="Steenwyk J.L."/>
            <person name="Rokas A."/>
            <person name="Carro J."/>
            <person name="Camarero S."/>
            <person name="Ferreira P."/>
            <person name="Molpeceres G."/>
            <person name="Ruiz-Duenas F.J."/>
            <person name="Serrano A."/>
            <person name="Henrissat B."/>
            <person name="Drula E."/>
            <person name="Hughes K.W."/>
            <person name="Mata J.L."/>
            <person name="Ishikawa N.K."/>
            <person name="Vargas-Isla R."/>
            <person name="Ushijima S."/>
            <person name="Smith C.A."/>
            <person name="Ahrendt S."/>
            <person name="Andreopoulos W."/>
            <person name="He G."/>
            <person name="Labutti K."/>
            <person name="Lipzen A."/>
            <person name="Ng V."/>
            <person name="Riley R."/>
            <person name="Sandor L."/>
            <person name="Barry K."/>
            <person name="Martinez A.T."/>
            <person name="Xiao Y."/>
            <person name="Gibbons J.G."/>
            <person name="Terashima K."/>
            <person name="Grigoriev I.V."/>
            <person name="Hibbett D.S."/>
        </authorList>
    </citation>
    <scope>NUCLEOTIDE SEQUENCE</scope>
    <source>
        <strain evidence="6">RHP3577 ss4</strain>
    </source>
</reference>
<dbReference type="InterPro" id="IPR042087">
    <property type="entry name" value="DNA_pol_B_thumb"/>
</dbReference>
<dbReference type="Pfam" id="PF00136">
    <property type="entry name" value="DNA_pol_B"/>
    <property type="match status" value="1"/>
</dbReference>
<evidence type="ECO:0000259" key="5">
    <source>
        <dbReference type="Pfam" id="PF00136"/>
    </source>
</evidence>
<sequence>MGREILQHTKELAETMHLDVLYGDTDSRFVNSTASELSEALRISNEFKVVNEQYRKLEIDFDAIFQCLLLLQKKKYAAVKLGNGAETSIEVKGLDMKRREYCTFEEHFSVQQILSGEVSEIVVEQIHDYLFCVGENTRGGTLRLDEYVINKRLAKNPEDYPKAEGQPHV</sequence>
<comment type="caution">
    <text evidence="6">The sequence shown here is derived from an EMBL/GenBank/DDBJ whole genome shotgun (WGS) entry which is preliminary data.</text>
</comment>
<evidence type="ECO:0000256" key="2">
    <source>
        <dbReference type="ARBA" id="ARBA00022679"/>
    </source>
</evidence>
<evidence type="ECO:0000313" key="6">
    <source>
        <dbReference type="EMBL" id="KAJ4492344.1"/>
    </source>
</evidence>